<comment type="function">
    <text evidence="13">Through its N-linked glycans ensures anchoring of secretory IgA (sIgA) molecules to mucus lining the epithelial surface to neutralize extracellular pathogens. On its own (free form) may act as a non-specific microbial scavenger to prevent pathogen interaction with epithelial cells.</text>
</comment>
<dbReference type="InterPro" id="IPR036179">
    <property type="entry name" value="Ig-like_dom_sf"/>
</dbReference>
<dbReference type="PANTHER" id="PTHR11860">
    <property type="entry name" value="POLYMERIC-IMMUNOGLOBULIN RECEPTOR"/>
    <property type="match status" value="1"/>
</dbReference>
<evidence type="ECO:0000313" key="19">
    <source>
        <dbReference type="Proteomes" id="UP000694420"/>
    </source>
</evidence>
<keyword evidence="3" id="KW-1003">Cell membrane</keyword>
<dbReference type="InterPro" id="IPR003599">
    <property type="entry name" value="Ig_sub"/>
</dbReference>
<dbReference type="CDD" id="cd05716">
    <property type="entry name" value="IgV_pIgR_like"/>
    <property type="match status" value="4"/>
</dbReference>
<evidence type="ECO:0000256" key="16">
    <source>
        <dbReference type="SAM" id="MobiDB-lite"/>
    </source>
</evidence>
<sequence>SKYFLAPGTRSSLLAVLNPIFGPREVSGLLDGSVTVKCFYPQTTVNKHDRKYWCREATRSCHTVVSSNGYVAPGYQGRVAITDFPDQGVFLVNVSGLGLADRGSYHCGLGLNNRALSFQVKLDVSEGSGCRALLSFAPCGWAPREVCLSPLCPGKKQEWGEMSHVEGFKPCLETADFSNGQGEGCRAQGKIRKTLRLQRAGCSSPCPMLLPTGPNVPEEAELFYVELQGSVTITCSFGQDYASIRKYLCKMEKSGCRNIIDTYGKVDDEYAGRILLSNENTAGSYSIMITQLGWQDAGLYLCGAGVYGESGETKEVDLHVYEGTDVPQGKHTVLGVKGGSVTIECRYDTKGRSSLKYWCKWRKNGCSRIIDSNGFVSDLYEGRVAMYDNPENNTLTVILNRLADSDSGYYWCMTNENREKKTSKELKIVDGEPSLTGEEEVEASVGAPAQLACSYPCKYYSYEKYWCKWTRSGCTPVEASDQSRAELNVDCDKDNKTILLNFDDVALTDQGWYWCGVKHKGVYGETKAVQLRVSGGELHGESGRALPRCKPNPAASSGGKEPGGRSRGDRSSPVPHVPALRPADLVSVGSYRTNISMSDFESAKEYGANDNACMKGTQETQIGGDGKSRGGPAGAEPLGESSKEEADVAYSAFLLQASAVAQGRGAGGDTAAPPGPWDGRM</sequence>
<feature type="compositionally biased region" description="Gly residues" evidence="16">
    <location>
        <begin position="623"/>
        <end position="633"/>
    </location>
</feature>
<keyword evidence="4" id="KW-0964">Secreted</keyword>
<dbReference type="Ensembl" id="ENSNPET00000010437.1">
    <property type="protein sequence ID" value="ENSNPEP00000010177.1"/>
    <property type="gene ID" value="ENSNPEG00000007622.1"/>
</dbReference>
<feature type="domain" description="Ig-like" evidence="17">
    <location>
        <begin position="433"/>
        <end position="534"/>
    </location>
</feature>
<comment type="subcellular location">
    <subcellularLocation>
        <location evidence="1">Cell membrane</location>
        <topology evidence="1">Single-pass type I membrane protein</topology>
    </subcellularLocation>
    <subcellularLocation>
        <location evidence="2">Secreted</location>
    </subcellularLocation>
</comment>
<evidence type="ECO:0000256" key="10">
    <source>
        <dbReference type="ARBA" id="ARBA00023180"/>
    </source>
</evidence>
<keyword evidence="10" id="KW-0325">Glycoprotein</keyword>
<keyword evidence="11" id="KW-0393">Immunoglobulin domain</keyword>
<evidence type="ECO:0000256" key="7">
    <source>
        <dbReference type="ARBA" id="ARBA00022989"/>
    </source>
</evidence>
<accession>A0A8C6Z6J2</accession>
<feature type="region of interest" description="Disordered" evidence="16">
    <location>
        <begin position="537"/>
        <end position="581"/>
    </location>
</feature>
<dbReference type="SUPFAM" id="SSF48726">
    <property type="entry name" value="Immunoglobulin"/>
    <property type="match status" value="4"/>
</dbReference>
<evidence type="ECO:0000256" key="9">
    <source>
        <dbReference type="ARBA" id="ARBA00023157"/>
    </source>
</evidence>
<evidence type="ECO:0000256" key="3">
    <source>
        <dbReference type="ARBA" id="ARBA00022475"/>
    </source>
</evidence>
<evidence type="ECO:0000256" key="15">
    <source>
        <dbReference type="ARBA" id="ARBA00049745"/>
    </source>
</evidence>
<keyword evidence="5" id="KW-0812">Transmembrane</keyword>
<reference evidence="18" key="2">
    <citation type="submission" date="2025-09" db="UniProtKB">
        <authorList>
            <consortium name="Ensembl"/>
        </authorList>
    </citation>
    <scope>IDENTIFICATION</scope>
</reference>
<dbReference type="Gene3D" id="2.60.40.10">
    <property type="entry name" value="Immunoglobulins"/>
    <property type="match status" value="4"/>
</dbReference>
<keyword evidence="7" id="KW-1133">Transmembrane helix</keyword>
<dbReference type="PANTHER" id="PTHR11860:SF82">
    <property type="entry name" value="POLYMERIC IMMUNOGLOBULIN RECEPTOR"/>
    <property type="match status" value="1"/>
</dbReference>
<protein>
    <recommendedName>
        <fullName evidence="15">Polymeric immunoglobulin receptor</fullName>
    </recommendedName>
</protein>
<evidence type="ECO:0000256" key="5">
    <source>
        <dbReference type="ARBA" id="ARBA00022692"/>
    </source>
</evidence>
<dbReference type="InterPro" id="IPR013106">
    <property type="entry name" value="Ig_V-set"/>
</dbReference>
<evidence type="ECO:0000256" key="6">
    <source>
        <dbReference type="ARBA" id="ARBA00022729"/>
    </source>
</evidence>
<keyword evidence="6" id="KW-0732">Signal</keyword>
<dbReference type="AlphaFoldDB" id="A0A8C6Z6J2"/>
<dbReference type="GO" id="GO:0005886">
    <property type="term" value="C:plasma membrane"/>
    <property type="evidence" value="ECO:0007669"/>
    <property type="project" value="UniProtKB-SubCell"/>
</dbReference>
<dbReference type="PROSITE" id="PS50835">
    <property type="entry name" value="IG_LIKE"/>
    <property type="match status" value="2"/>
</dbReference>
<evidence type="ECO:0000256" key="8">
    <source>
        <dbReference type="ARBA" id="ARBA00023136"/>
    </source>
</evidence>
<dbReference type="Proteomes" id="UP000694420">
    <property type="component" value="Unplaced"/>
</dbReference>
<feature type="region of interest" description="Disordered" evidence="16">
    <location>
        <begin position="615"/>
        <end position="645"/>
    </location>
</feature>
<dbReference type="GO" id="GO:0005576">
    <property type="term" value="C:extracellular region"/>
    <property type="evidence" value="ECO:0007669"/>
    <property type="project" value="UniProtKB-SubCell"/>
</dbReference>
<comment type="function">
    <text evidence="12">Mediates selective transcytosis of polymeric IgA and IgM across mucosal epithelial cells. Binds polymeric IgA and IgM at the basolateral surface of epithelial cells. The complex is then transported across the cell to be secreted at the apical surface. During this process, a cleavage occurs that separates the extracellular (known as the secretory component) from the transmembrane segment.</text>
</comment>
<dbReference type="GO" id="GO:0004888">
    <property type="term" value="F:transmembrane signaling receptor activity"/>
    <property type="evidence" value="ECO:0007669"/>
    <property type="project" value="TreeGrafter"/>
</dbReference>
<evidence type="ECO:0000256" key="2">
    <source>
        <dbReference type="ARBA" id="ARBA00004613"/>
    </source>
</evidence>
<evidence type="ECO:0000256" key="12">
    <source>
        <dbReference type="ARBA" id="ARBA00049599"/>
    </source>
</evidence>
<evidence type="ECO:0000256" key="1">
    <source>
        <dbReference type="ARBA" id="ARBA00004251"/>
    </source>
</evidence>
<dbReference type="InterPro" id="IPR013783">
    <property type="entry name" value="Ig-like_fold"/>
</dbReference>
<dbReference type="SMART" id="SM00409">
    <property type="entry name" value="IG"/>
    <property type="match status" value="4"/>
</dbReference>
<proteinExistence type="predicted"/>
<dbReference type="InterPro" id="IPR050671">
    <property type="entry name" value="CD300_family_receptors"/>
</dbReference>
<evidence type="ECO:0000256" key="14">
    <source>
        <dbReference type="ARBA" id="ARBA00049678"/>
    </source>
</evidence>
<evidence type="ECO:0000256" key="11">
    <source>
        <dbReference type="ARBA" id="ARBA00023319"/>
    </source>
</evidence>
<keyword evidence="8" id="KW-0472">Membrane</keyword>
<dbReference type="InterPro" id="IPR007110">
    <property type="entry name" value="Ig-like_dom"/>
</dbReference>
<dbReference type="Pfam" id="PF07686">
    <property type="entry name" value="V-set"/>
    <property type="match status" value="4"/>
</dbReference>
<reference evidence="18" key="1">
    <citation type="submission" date="2025-08" db="UniProtKB">
        <authorList>
            <consortium name="Ensembl"/>
        </authorList>
    </citation>
    <scope>IDENTIFICATION</scope>
</reference>
<keyword evidence="9" id="KW-1015">Disulfide bond</keyword>
<evidence type="ECO:0000256" key="13">
    <source>
        <dbReference type="ARBA" id="ARBA00049604"/>
    </source>
</evidence>
<feature type="domain" description="Ig-like" evidence="17">
    <location>
        <begin position="327"/>
        <end position="423"/>
    </location>
</feature>
<comment type="subunit">
    <text evidence="14">Interacts (mainly via CDR1-like domain) with dimeric IgA. Interacts (mainly via CDR2-like domain) with pentameric IgM.</text>
</comment>
<keyword evidence="19" id="KW-1185">Reference proteome</keyword>
<name>A0A8C6Z6J2_NOTPE</name>
<feature type="region of interest" description="Disordered" evidence="16">
    <location>
        <begin position="661"/>
        <end position="681"/>
    </location>
</feature>
<evidence type="ECO:0000313" key="18">
    <source>
        <dbReference type="Ensembl" id="ENSNPEP00000010177.1"/>
    </source>
</evidence>
<organism evidence="18 19">
    <name type="scientific">Nothoprocta perdicaria</name>
    <name type="common">Chilean tinamou</name>
    <name type="synonym">Crypturus perdicarius</name>
    <dbReference type="NCBI Taxonomy" id="30464"/>
    <lineage>
        <taxon>Eukaryota</taxon>
        <taxon>Metazoa</taxon>
        <taxon>Chordata</taxon>
        <taxon>Craniata</taxon>
        <taxon>Vertebrata</taxon>
        <taxon>Euteleostomi</taxon>
        <taxon>Archelosauria</taxon>
        <taxon>Archosauria</taxon>
        <taxon>Dinosauria</taxon>
        <taxon>Saurischia</taxon>
        <taxon>Theropoda</taxon>
        <taxon>Coelurosauria</taxon>
        <taxon>Aves</taxon>
        <taxon>Palaeognathae</taxon>
        <taxon>Tinamiformes</taxon>
        <taxon>Tinamidae</taxon>
        <taxon>Nothoprocta</taxon>
    </lineage>
</organism>
<evidence type="ECO:0000256" key="4">
    <source>
        <dbReference type="ARBA" id="ARBA00022525"/>
    </source>
</evidence>
<evidence type="ECO:0000259" key="17">
    <source>
        <dbReference type="PROSITE" id="PS50835"/>
    </source>
</evidence>